<dbReference type="GO" id="GO:0003677">
    <property type="term" value="F:DNA binding"/>
    <property type="evidence" value="ECO:0007669"/>
    <property type="project" value="UniProtKB-KW"/>
</dbReference>
<gene>
    <name evidence="7" type="ORF">WN944_004297</name>
</gene>
<dbReference type="FunFam" id="2.40.50.140:FF:000262">
    <property type="entry name" value="Protein BREAST CANCER SUSCEPTIBILITY 2 homolog B"/>
    <property type="match status" value="1"/>
</dbReference>
<dbReference type="InterPro" id="IPR015525">
    <property type="entry name" value="BRCA2"/>
</dbReference>
<dbReference type="PROSITE" id="PS50138">
    <property type="entry name" value="BRCA2_REPEAT"/>
    <property type="match status" value="1"/>
</dbReference>
<keyword evidence="3" id="KW-0238">DNA-binding</keyword>
<dbReference type="EMBL" id="JBCGBO010000006">
    <property type="protein sequence ID" value="KAK9193600.1"/>
    <property type="molecule type" value="Genomic_DNA"/>
</dbReference>
<evidence type="ECO:0000256" key="1">
    <source>
        <dbReference type="ARBA" id="ARBA00022737"/>
    </source>
</evidence>
<reference evidence="7 8" key="1">
    <citation type="submission" date="2024-05" db="EMBL/GenBank/DDBJ databases">
        <title>Haplotype-resolved chromosome-level genome assembly of Huyou (Citrus changshanensis).</title>
        <authorList>
            <person name="Miao C."/>
            <person name="Chen W."/>
            <person name="Wu Y."/>
            <person name="Wang L."/>
            <person name="Zhao S."/>
            <person name="Grierson D."/>
            <person name="Xu C."/>
            <person name="Chen K."/>
        </authorList>
    </citation>
    <scope>NUCLEOTIDE SEQUENCE [LARGE SCALE GENOMIC DNA]</scope>
    <source>
        <strain evidence="7">01-14</strain>
        <tissue evidence="7">Leaf</tissue>
    </source>
</reference>
<evidence type="ECO:0000256" key="3">
    <source>
        <dbReference type="ARBA" id="ARBA00023125"/>
    </source>
</evidence>
<dbReference type="Pfam" id="PF09169">
    <property type="entry name" value="BRCA-2_helical"/>
    <property type="match status" value="1"/>
</dbReference>
<dbReference type="InterPro" id="IPR002093">
    <property type="entry name" value="BRCA2_repeat"/>
</dbReference>
<keyword evidence="1" id="KW-0677">Repeat</keyword>
<keyword evidence="2" id="KW-0227">DNA damage</keyword>
<dbReference type="InterPro" id="IPR036315">
    <property type="entry name" value="BRCA2_hlx_sf"/>
</dbReference>
<evidence type="ECO:0000256" key="5">
    <source>
        <dbReference type="ARBA" id="ARBA00023204"/>
    </source>
</evidence>
<dbReference type="InterPro" id="IPR015187">
    <property type="entry name" value="BRCA2_OB_1"/>
</dbReference>
<evidence type="ECO:0000259" key="6">
    <source>
        <dbReference type="SMART" id="SM01341"/>
    </source>
</evidence>
<dbReference type="PANTHER" id="PTHR11289:SF0">
    <property type="entry name" value="BREAST CANCER TYPE 2 SUSCEPTIBILITY PROTEIN"/>
    <property type="match status" value="1"/>
</dbReference>
<evidence type="ECO:0000256" key="2">
    <source>
        <dbReference type="ARBA" id="ARBA00022763"/>
    </source>
</evidence>
<dbReference type="GO" id="GO:0006355">
    <property type="term" value="P:regulation of DNA-templated transcription"/>
    <property type="evidence" value="ECO:0007669"/>
    <property type="project" value="TreeGrafter"/>
</dbReference>
<sequence length="1117" mass="123687">MSTWQIFSDADNNFKWQVSGRILQPEPNGSPIQPHSSSFRLPSMSDLLLEGHSKLRENGNEGADNVSTPMFKTGSGKAVPLKQSSIEKALSVLGTDNDCGISFAGEEHPRENGFGFSNSLFQTGSGKTVNISSAGLVRAKSLLGLEEGRNDCSFEGLQHARMTSTPRFEVKEGVKGNVFESDTSVLRPSSISKAGFAESRFKNKISSNMMQTEGLNSAPKPPQIKFHTAGGRSLSVSTDALQYARNLLGDPELGTFFHEVDVDQSDLTSFKHRRFDDSSSNKENDVFTSFFHLGTAGTKTASKNFTSPLRLFSNPVRSRINSENINTSANLIEKFDAVDHDGVSGLNGKIPSVKKPIRSTHGHKAIMDNSVEDDIGSKINSLGRSSGKPLADITNSTSTACANIKQTCEKKRLLRSSISPFKRPRISKFSTPLRTNLSSPNGLSTLSSEQSGCKKKVFSRYPYRIPRMCVKEYFGMPPSAQGMLDHLQDQVRRMKSHNADKYMFHDASGLNCIGAEALFNMLAQSGASTQYASKLWVSNHYKWIVWKLACYERCYLAKSAGKFLTVFNVLEELKYRYEREVNNGHRSAIKRILEGDALPSSMMVLCISAIHMNCVPKIETHPEAQNGAENSYAAKLELTDGWYSVDAFLDVLLSKHLAAGKLFVGQKLRIFLMKIWGAILCGWVGPVSPLEASGSISLQLNINGTYRAHWADRLGFCKGFGAPLAFRCIKSNGGPVPRTLVGVTRIYPVLYKERLSDGRSIVRSERMECKVMQLYQHRQSMVVEGIVSEFQRGNKDSHILNDSNSEGAKLFKMLETAAEPEVIMAEMSPEQLTSFATYQAKLEATRQSNMERSIEKALENAGLRERDVTPFMRVRVVGLTGKNYQGKGSSREGIITIWNPAEKQQCELVEGQAYAILGLIPMNSDSNTLYLQARGSTTKWQPLSPLATEHFKPFFSPRRSVLISNLGEVPLSSEFDIAAFVVHVGDVYEDSQQKKQWVFVTDGSMLELQLEDLSKSLLAISISSPYIDDDSFSPINYNLVGSTVGFCNLIKRPKDHLNHIWVAEATENSSYFLSFDFPTCSHLRSAAASAQSWAKISSLIIDKLKENVLFIIGDRKC</sequence>
<dbReference type="FunFam" id="2.40.50.140:FF:000267">
    <property type="entry name" value="Protein BREAST CANCER SUSCEPTIBILITY 2 homolog B"/>
    <property type="match status" value="1"/>
</dbReference>
<dbReference type="SUPFAM" id="SSF81872">
    <property type="entry name" value="BRCA2 helical domain"/>
    <property type="match status" value="1"/>
</dbReference>
<protein>
    <recommendedName>
        <fullName evidence="6">Tower domain-containing protein</fullName>
    </recommendedName>
</protein>
<dbReference type="AlphaFoldDB" id="A0AAP0M045"/>
<dbReference type="Proteomes" id="UP001428341">
    <property type="component" value="Unassembled WGS sequence"/>
</dbReference>
<proteinExistence type="predicted"/>
<dbReference type="PANTHER" id="PTHR11289">
    <property type="entry name" value="BREAST CANCER TYPE 2 SUSCEPTIBILITY PROTEIN BRCA2"/>
    <property type="match status" value="1"/>
</dbReference>
<dbReference type="SUPFAM" id="SSF81878">
    <property type="entry name" value="BRCA2 tower domain"/>
    <property type="match status" value="1"/>
</dbReference>
<accession>A0AAP0M045</accession>
<dbReference type="Pfam" id="PF00634">
    <property type="entry name" value="BRCA2"/>
    <property type="match status" value="2"/>
</dbReference>
<dbReference type="InterPro" id="IPR012340">
    <property type="entry name" value="NA-bd_OB-fold"/>
</dbReference>
<evidence type="ECO:0000256" key="4">
    <source>
        <dbReference type="ARBA" id="ARBA00023172"/>
    </source>
</evidence>
<dbReference type="InterPro" id="IPR015205">
    <property type="entry name" value="Tower_dom"/>
</dbReference>
<comment type="caution">
    <text evidence="7">The sequence shown here is derived from an EMBL/GenBank/DDBJ whole genome shotgun (WGS) entry which is preliminary data.</text>
</comment>
<keyword evidence="8" id="KW-1185">Reference proteome</keyword>
<dbReference type="Pfam" id="PF09103">
    <property type="entry name" value="BRCA-2_OB1"/>
    <property type="match status" value="1"/>
</dbReference>
<dbReference type="GO" id="GO:0000724">
    <property type="term" value="P:double-strand break repair via homologous recombination"/>
    <property type="evidence" value="ECO:0007669"/>
    <property type="project" value="InterPro"/>
</dbReference>
<dbReference type="InterPro" id="IPR015252">
    <property type="entry name" value="BRCA2_hlx"/>
</dbReference>
<dbReference type="SUPFAM" id="SSF50249">
    <property type="entry name" value="Nucleic acid-binding proteins"/>
    <property type="match status" value="3"/>
</dbReference>
<feature type="domain" description="Tower" evidence="6">
    <location>
        <begin position="752"/>
        <end position="793"/>
    </location>
</feature>
<evidence type="ECO:0000313" key="8">
    <source>
        <dbReference type="Proteomes" id="UP001428341"/>
    </source>
</evidence>
<dbReference type="CDD" id="cd04493">
    <property type="entry name" value="BRCA2DBD_OB1"/>
    <property type="match status" value="1"/>
</dbReference>
<evidence type="ECO:0000313" key="7">
    <source>
        <dbReference type="EMBL" id="KAK9193600.1"/>
    </source>
</evidence>
<dbReference type="SMART" id="SM01341">
    <property type="entry name" value="Tower"/>
    <property type="match status" value="1"/>
</dbReference>
<keyword evidence="4" id="KW-0233">DNA recombination</keyword>
<keyword evidence="5" id="KW-0234">DNA repair</keyword>
<name>A0AAP0M045_9ROSI</name>
<dbReference type="Gene3D" id="2.40.50.140">
    <property type="entry name" value="Nucleic acid-binding proteins"/>
    <property type="match status" value="4"/>
</dbReference>
<organism evidence="7 8">
    <name type="scientific">Citrus x changshan-huyou</name>
    <dbReference type="NCBI Taxonomy" id="2935761"/>
    <lineage>
        <taxon>Eukaryota</taxon>
        <taxon>Viridiplantae</taxon>
        <taxon>Streptophyta</taxon>
        <taxon>Embryophyta</taxon>
        <taxon>Tracheophyta</taxon>
        <taxon>Spermatophyta</taxon>
        <taxon>Magnoliopsida</taxon>
        <taxon>eudicotyledons</taxon>
        <taxon>Gunneridae</taxon>
        <taxon>Pentapetalae</taxon>
        <taxon>rosids</taxon>
        <taxon>malvids</taxon>
        <taxon>Sapindales</taxon>
        <taxon>Rutaceae</taxon>
        <taxon>Aurantioideae</taxon>
        <taxon>Citrus</taxon>
    </lineage>
</organism>